<comment type="subcellular location">
    <subcellularLocation>
        <location evidence="1">Cell inner membrane</location>
        <topology evidence="1">Single-pass type II membrane protein</topology>
        <orientation evidence="1">Periplasmic side</orientation>
    </subcellularLocation>
</comment>
<keyword evidence="4" id="KW-0812">Transmembrane</keyword>
<gene>
    <name evidence="13" type="ORF">GEV47_12510</name>
</gene>
<keyword evidence="7" id="KW-0143">Chaperone</keyword>
<dbReference type="Pfam" id="PF13624">
    <property type="entry name" value="SurA_N_3"/>
    <property type="match status" value="1"/>
</dbReference>
<evidence type="ECO:0000256" key="5">
    <source>
        <dbReference type="ARBA" id="ARBA00022989"/>
    </source>
</evidence>
<keyword evidence="5" id="KW-1133">Transmembrane helix</keyword>
<dbReference type="Pfam" id="PF13616">
    <property type="entry name" value="Rotamase_3"/>
    <property type="match status" value="1"/>
</dbReference>
<evidence type="ECO:0000256" key="10">
    <source>
        <dbReference type="ARBA" id="ARBA00042775"/>
    </source>
</evidence>
<evidence type="ECO:0000256" key="2">
    <source>
        <dbReference type="ARBA" id="ARBA00022475"/>
    </source>
</evidence>
<dbReference type="PANTHER" id="PTHR47529:SF1">
    <property type="entry name" value="PERIPLASMIC CHAPERONE PPID"/>
    <property type="match status" value="1"/>
</dbReference>
<reference evidence="13 14" key="1">
    <citation type="submission" date="2019-10" db="EMBL/GenBank/DDBJ databases">
        <title>Glaciimonas soli sp. nov., a psychrophilic bacterium isolated from the forest soil of a high elevation mountain in Taiwan.</title>
        <authorList>
            <person name="Wang L.-T."/>
            <person name="Shieh W.Y."/>
        </authorList>
    </citation>
    <scope>NUCLEOTIDE SEQUENCE [LARGE SCALE GENOMIC DNA]</scope>
    <source>
        <strain evidence="13 14">GS1</strain>
    </source>
</reference>
<protein>
    <recommendedName>
        <fullName evidence="9">Periplasmic chaperone PpiD</fullName>
    </recommendedName>
    <alternativeName>
        <fullName evidence="10">Periplasmic folding chaperone</fullName>
    </alternativeName>
</protein>
<dbReference type="SUPFAM" id="SSF109998">
    <property type="entry name" value="Triger factor/SurA peptide-binding domain-like"/>
    <property type="match status" value="1"/>
</dbReference>
<dbReference type="OrthoDB" id="9812372at2"/>
<evidence type="ECO:0000259" key="12">
    <source>
        <dbReference type="PROSITE" id="PS50198"/>
    </source>
</evidence>
<dbReference type="InterPro" id="IPR000297">
    <property type="entry name" value="PPIase_PpiC"/>
</dbReference>
<dbReference type="GO" id="GO:0005886">
    <property type="term" value="C:plasma membrane"/>
    <property type="evidence" value="ECO:0007669"/>
    <property type="project" value="UniProtKB-SubCell"/>
</dbReference>
<dbReference type="InterPro" id="IPR027304">
    <property type="entry name" value="Trigger_fact/SurA_dom_sf"/>
</dbReference>
<dbReference type="GO" id="GO:0003755">
    <property type="term" value="F:peptidyl-prolyl cis-trans isomerase activity"/>
    <property type="evidence" value="ECO:0007669"/>
    <property type="project" value="UniProtKB-KW"/>
</dbReference>
<dbReference type="RefSeq" id="WP_153235122.1">
    <property type="nucleotide sequence ID" value="NZ_WINI01000007.1"/>
</dbReference>
<dbReference type="PROSITE" id="PS50198">
    <property type="entry name" value="PPIC_PPIASE_2"/>
    <property type="match status" value="1"/>
</dbReference>
<evidence type="ECO:0000256" key="11">
    <source>
        <dbReference type="PROSITE-ProRule" id="PRU00278"/>
    </source>
</evidence>
<dbReference type="SUPFAM" id="SSF54534">
    <property type="entry name" value="FKBP-like"/>
    <property type="match status" value="1"/>
</dbReference>
<dbReference type="InterPro" id="IPR052029">
    <property type="entry name" value="PpiD_chaperone"/>
</dbReference>
<dbReference type="Gene3D" id="3.10.50.40">
    <property type="match status" value="1"/>
</dbReference>
<keyword evidence="2" id="KW-1003">Cell membrane</keyword>
<evidence type="ECO:0000313" key="14">
    <source>
        <dbReference type="Proteomes" id="UP000451565"/>
    </source>
</evidence>
<evidence type="ECO:0000313" key="13">
    <source>
        <dbReference type="EMBL" id="MQR01497.1"/>
    </source>
</evidence>
<evidence type="ECO:0000256" key="3">
    <source>
        <dbReference type="ARBA" id="ARBA00022519"/>
    </source>
</evidence>
<sequence length="646" mass="70175">MFEFIRSHQRLMQFLLLLLIIPSFALVGLQSYSSFGDSANTVAKVAGQPITQQEWDAAQRQQMERARQAYGAQFDAKMFDTPEVKQSVLDGIIAQRAQLAAVTREHMTVSDQTLQQTLLAIPELRGANGQFDDAKYRELLAAQGTTPRQYEAGLRQDLALQQLTGGVQTTSFAPKAVVERISNIIDQERDVQELLFKDSDFAGKVNVTDDMLKAYYDKNGQQFEIPENVKAEYVVLDAAAVAAQVTVNDADVKSYYDQNIKHYTTPEQRRASHILITVNKDASAADKAAAKAKAESLLAEVRKNPADFAKIAKENSQDTASAEQGGDVGYFGDGMMVKPFADAAAKLKQGEISDLVQSDFGYHIIELTGIKPAEVKPLDQVKDEIAAAIKTQLASKKFSELAEIFSNTVYEQADSLQAVADKLKLPIQTVADLGRHPNPALAATVPPPPYNNEKFLTALFSNESVKNKHNTEAIEVAPNTLIAGHVVAYQPVTKRAFDVVKDIVRAKVMQIEEAKLAQKAGEEKLAALKAKDDETGFAAAVVVSRAKSQGIAPAAFDAVMKADTTKLPAYVGVTLPGQGYGVYRIAKVEQPATIDQARRDGEKQQVTSALAQQDMSAYIATLKQKAKVKILKPAVAAPADGSTASK</sequence>
<keyword evidence="6" id="KW-0472">Membrane</keyword>
<evidence type="ECO:0000256" key="7">
    <source>
        <dbReference type="ARBA" id="ARBA00023186"/>
    </source>
</evidence>
<keyword evidence="14" id="KW-1185">Reference proteome</keyword>
<keyword evidence="11" id="KW-0697">Rotamase</keyword>
<accession>A0A843YU19</accession>
<feature type="domain" description="PpiC" evidence="12">
    <location>
        <begin position="266"/>
        <end position="369"/>
    </location>
</feature>
<dbReference type="Proteomes" id="UP000451565">
    <property type="component" value="Unassembled WGS sequence"/>
</dbReference>
<comment type="caution">
    <text evidence="13">The sequence shown here is derived from an EMBL/GenBank/DDBJ whole genome shotgun (WGS) entry which is preliminary data.</text>
</comment>
<dbReference type="PANTHER" id="PTHR47529">
    <property type="entry name" value="PEPTIDYL-PROLYL CIS-TRANS ISOMERASE D"/>
    <property type="match status" value="1"/>
</dbReference>
<dbReference type="AlphaFoldDB" id="A0A843YU19"/>
<organism evidence="13 14">
    <name type="scientific">Glaciimonas soli</name>
    <dbReference type="NCBI Taxonomy" id="2590999"/>
    <lineage>
        <taxon>Bacteria</taxon>
        <taxon>Pseudomonadati</taxon>
        <taxon>Pseudomonadota</taxon>
        <taxon>Betaproteobacteria</taxon>
        <taxon>Burkholderiales</taxon>
        <taxon>Oxalobacteraceae</taxon>
        <taxon>Glaciimonas</taxon>
    </lineage>
</organism>
<keyword evidence="3" id="KW-0997">Cell inner membrane</keyword>
<evidence type="ECO:0000256" key="1">
    <source>
        <dbReference type="ARBA" id="ARBA00004382"/>
    </source>
</evidence>
<dbReference type="EMBL" id="WINI01000007">
    <property type="protein sequence ID" value="MQR01497.1"/>
    <property type="molecule type" value="Genomic_DNA"/>
</dbReference>
<evidence type="ECO:0000256" key="8">
    <source>
        <dbReference type="ARBA" id="ARBA00038408"/>
    </source>
</evidence>
<proteinExistence type="inferred from homology"/>
<evidence type="ECO:0000256" key="9">
    <source>
        <dbReference type="ARBA" id="ARBA00040743"/>
    </source>
</evidence>
<comment type="similarity">
    <text evidence="8">Belongs to the PpiD chaperone family.</text>
</comment>
<evidence type="ECO:0000256" key="4">
    <source>
        <dbReference type="ARBA" id="ARBA00022692"/>
    </source>
</evidence>
<name>A0A843YU19_9BURK</name>
<dbReference type="InterPro" id="IPR046357">
    <property type="entry name" value="PPIase_dom_sf"/>
</dbReference>
<dbReference type="Gene3D" id="1.10.4030.10">
    <property type="entry name" value="Porin chaperone SurA, peptide-binding domain"/>
    <property type="match status" value="1"/>
</dbReference>
<keyword evidence="11 13" id="KW-0413">Isomerase</keyword>
<evidence type="ECO:0000256" key="6">
    <source>
        <dbReference type="ARBA" id="ARBA00023136"/>
    </source>
</evidence>